<dbReference type="InterPro" id="IPR053142">
    <property type="entry name" value="PchR_regulatory_protein"/>
</dbReference>
<feature type="domain" description="HTH araC/xylS-type" evidence="4">
    <location>
        <begin position="221"/>
        <end position="319"/>
    </location>
</feature>
<evidence type="ECO:0000256" key="1">
    <source>
        <dbReference type="ARBA" id="ARBA00023015"/>
    </source>
</evidence>
<proteinExistence type="predicted"/>
<keyword evidence="3" id="KW-0804">Transcription</keyword>
<dbReference type="GO" id="GO:0003700">
    <property type="term" value="F:DNA-binding transcription factor activity"/>
    <property type="evidence" value="ECO:0007669"/>
    <property type="project" value="InterPro"/>
</dbReference>
<dbReference type="PROSITE" id="PS01124">
    <property type="entry name" value="HTH_ARAC_FAMILY_2"/>
    <property type="match status" value="1"/>
</dbReference>
<dbReference type="Pfam" id="PF12833">
    <property type="entry name" value="HTH_18"/>
    <property type="match status" value="1"/>
</dbReference>
<dbReference type="InterPro" id="IPR018060">
    <property type="entry name" value="HTH_AraC"/>
</dbReference>
<gene>
    <name evidence="5" type="primary">marA</name>
    <name evidence="5" type="ORF">VRLFYP33_00655</name>
</gene>
<evidence type="ECO:0000256" key="3">
    <source>
        <dbReference type="ARBA" id="ARBA00023163"/>
    </source>
</evidence>
<evidence type="ECO:0000313" key="5">
    <source>
        <dbReference type="EMBL" id="VYT86887.1"/>
    </source>
</evidence>
<dbReference type="PANTHER" id="PTHR47893">
    <property type="entry name" value="REGULATORY PROTEIN PCHR"/>
    <property type="match status" value="1"/>
</dbReference>
<dbReference type="InterPro" id="IPR018062">
    <property type="entry name" value="HTH_AraC-typ_CS"/>
</dbReference>
<evidence type="ECO:0000259" key="4">
    <source>
        <dbReference type="PROSITE" id="PS01124"/>
    </source>
</evidence>
<dbReference type="SUPFAM" id="SSF46689">
    <property type="entry name" value="Homeodomain-like"/>
    <property type="match status" value="2"/>
</dbReference>
<keyword evidence="1" id="KW-0805">Transcription regulation</keyword>
<name>A0A6N3A999_9FIRM</name>
<dbReference type="GO" id="GO:0043565">
    <property type="term" value="F:sequence-specific DNA binding"/>
    <property type="evidence" value="ECO:0007669"/>
    <property type="project" value="InterPro"/>
</dbReference>
<reference evidence="5" key="1">
    <citation type="submission" date="2019-11" db="EMBL/GenBank/DDBJ databases">
        <authorList>
            <person name="Feng L."/>
        </authorList>
    </citation>
    <scope>NUCLEOTIDE SEQUENCE</scope>
    <source>
        <strain evidence="5">VrattiLFYP33</strain>
    </source>
</reference>
<accession>A0A6N3A999</accession>
<protein>
    <submittedName>
        <fullName evidence="5">Multiple antibiotic resistance protein MarA</fullName>
    </submittedName>
</protein>
<dbReference type="InterPro" id="IPR009057">
    <property type="entry name" value="Homeodomain-like_sf"/>
</dbReference>
<evidence type="ECO:0000256" key="2">
    <source>
        <dbReference type="ARBA" id="ARBA00023125"/>
    </source>
</evidence>
<dbReference type="PRINTS" id="PR00032">
    <property type="entry name" value="HTHARAC"/>
</dbReference>
<dbReference type="PANTHER" id="PTHR47893:SF1">
    <property type="entry name" value="REGULATORY PROTEIN PCHR"/>
    <property type="match status" value="1"/>
</dbReference>
<dbReference type="InterPro" id="IPR020449">
    <property type="entry name" value="Tscrpt_reg_AraC-type_HTH"/>
</dbReference>
<sequence>MQLVESIRDKMQDSGTRLLEILHNRKVYERKDENGYARMISQPVFDGIDIVYNDVVMERITHNAKPMSGLFEIHFCQDGRIECSFENGKCLYMNGGDISLGWKTCSTFRHSSYFPTGFYKGLSLAVYVPKAQAAVDAFVGKNSIDLEEVCNRFCTANGVGLVKDTGRLKELFMDLYNVPDVLPEVYLRVKCVEIFVLLGTLTCESGDEHIYFERAQVETIKRIHDEIYNDLGNHHTIEALANRHRISMTALKRCFKAVYGITIYQYVKRCRMNFAAKDLVNTNDAILEIANRWGYENGSKFSSAFKQIMGCNPREYRVKNKMLN</sequence>
<dbReference type="PROSITE" id="PS00041">
    <property type="entry name" value="HTH_ARAC_FAMILY_1"/>
    <property type="match status" value="1"/>
</dbReference>
<keyword evidence="2" id="KW-0238">DNA-binding</keyword>
<dbReference type="Gene3D" id="1.10.10.60">
    <property type="entry name" value="Homeodomain-like"/>
    <property type="match status" value="2"/>
</dbReference>
<dbReference type="SMART" id="SM00342">
    <property type="entry name" value="HTH_ARAC"/>
    <property type="match status" value="1"/>
</dbReference>
<organism evidence="5">
    <name type="scientific">Veillonella ratti</name>
    <dbReference type="NCBI Taxonomy" id="103892"/>
    <lineage>
        <taxon>Bacteria</taxon>
        <taxon>Bacillati</taxon>
        <taxon>Bacillota</taxon>
        <taxon>Negativicutes</taxon>
        <taxon>Veillonellales</taxon>
        <taxon>Veillonellaceae</taxon>
        <taxon>Veillonella</taxon>
    </lineage>
</organism>
<dbReference type="EMBL" id="CACRUX010000022">
    <property type="protein sequence ID" value="VYT86887.1"/>
    <property type="molecule type" value="Genomic_DNA"/>
</dbReference>
<dbReference type="RefSeq" id="WP_021841313.1">
    <property type="nucleotide sequence ID" value="NZ_CACRUX010000022.1"/>
</dbReference>
<dbReference type="AlphaFoldDB" id="A0A6N3A999"/>